<protein>
    <recommendedName>
        <fullName evidence="3 9">Phosphate transport system permease protein PstA</fullName>
    </recommendedName>
</protein>
<dbReference type="PANTHER" id="PTHR43470:SF5">
    <property type="entry name" value="PHOSPHATE TRANSPORT SYSTEM PERMEASE PROTEIN PSTA"/>
    <property type="match status" value="1"/>
</dbReference>
<comment type="caution">
    <text evidence="12">The sequence shown here is derived from an EMBL/GenBank/DDBJ whole genome shotgun (WGS) entry which is preliminary data.</text>
</comment>
<feature type="transmembrane region" description="Helical" evidence="9">
    <location>
        <begin position="355"/>
        <end position="380"/>
    </location>
</feature>
<evidence type="ECO:0000256" key="5">
    <source>
        <dbReference type="ARBA" id="ARBA00022475"/>
    </source>
</evidence>
<dbReference type="PROSITE" id="PS50928">
    <property type="entry name" value="ABC_TM1"/>
    <property type="match status" value="1"/>
</dbReference>
<evidence type="ECO:0000256" key="7">
    <source>
        <dbReference type="ARBA" id="ARBA00022989"/>
    </source>
</evidence>
<feature type="region of interest" description="Disordered" evidence="10">
    <location>
        <begin position="1"/>
        <end position="21"/>
    </location>
</feature>
<comment type="similarity">
    <text evidence="2 9">Belongs to the binding-protein-dependent transport system permease family. CysTW subfamily.</text>
</comment>
<evidence type="ECO:0000256" key="8">
    <source>
        <dbReference type="ARBA" id="ARBA00023136"/>
    </source>
</evidence>
<keyword evidence="4" id="KW-0813">Transport</keyword>
<keyword evidence="13" id="KW-1185">Reference proteome</keyword>
<dbReference type="EMBL" id="JAHRID010000009">
    <property type="protein sequence ID" value="MBV2130804.1"/>
    <property type="molecule type" value="Genomic_DNA"/>
</dbReference>
<evidence type="ECO:0000256" key="3">
    <source>
        <dbReference type="ARBA" id="ARBA00016864"/>
    </source>
</evidence>
<feature type="transmembrane region" description="Helical" evidence="9">
    <location>
        <begin position="312"/>
        <end position="334"/>
    </location>
</feature>
<dbReference type="PANTHER" id="PTHR43470">
    <property type="entry name" value="PHOSPHATE TRANSPORT SYSTEM PERMEASE PROTEIN PSTA-RELATED"/>
    <property type="match status" value="1"/>
</dbReference>
<evidence type="ECO:0000256" key="4">
    <source>
        <dbReference type="ARBA" id="ARBA00022448"/>
    </source>
</evidence>
<dbReference type="Pfam" id="PF11812">
    <property type="entry name" value="DUF3333"/>
    <property type="match status" value="1"/>
</dbReference>
<keyword evidence="5 9" id="KW-1003">Cell membrane</keyword>
<evidence type="ECO:0000256" key="1">
    <source>
        <dbReference type="ARBA" id="ARBA00004651"/>
    </source>
</evidence>
<evidence type="ECO:0000256" key="10">
    <source>
        <dbReference type="SAM" id="MobiDB-lite"/>
    </source>
</evidence>
<keyword evidence="8 9" id="KW-0472">Membrane</keyword>
<dbReference type="InterPro" id="IPR005672">
    <property type="entry name" value="Phosphate_PstA"/>
</dbReference>
<evidence type="ECO:0000256" key="6">
    <source>
        <dbReference type="ARBA" id="ARBA00022692"/>
    </source>
</evidence>
<evidence type="ECO:0000256" key="2">
    <source>
        <dbReference type="ARBA" id="ARBA00007069"/>
    </source>
</evidence>
<feature type="transmembrane region" description="Helical" evidence="9">
    <location>
        <begin position="431"/>
        <end position="450"/>
    </location>
</feature>
<keyword evidence="6 9" id="KW-0812">Transmembrane</keyword>
<accession>A0ABS6MQX8</accession>
<sequence>MNSEQASSAENPAPLSKTQRQVAASLGRRHRQEKLFKSIGLTAVIISLILVAILFINIFAKGVPAFWQSAITLDIYFDPEIIQISEKPVQQPDETENAFRQRYLEWQTEVGMVNFNRLILDGLYKVIPEASERQFRRDAARIVTSGERYALRDMVIENPAIIGQTKTVHLLTDANIDVWLKGNIDRDLPDSQQQLSPKVREWVATLSEQGIIENRFSFALFMNPDSRSSLASAGLAGAFMGSLYMMLVVIFLAVPMGVAAAIYLEEFAPKNKLTDLVEVNINNLAAVPSIVFGLLGASVFIGWFNLPMSAPVVGGLVLSLMTLPTVIIATRSTLKAIPPSIRQAALGLGASKMQAIFHHVLPLAVPGILTGAIIGVAQALGETAPLLLIGMKSFVAQIPSGPFEQSTALPVQIYLWQGNELRNFFEARTSAAIIVLLALMLSLNALAIWLRKKYEKRW</sequence>
<comment type="subcellular location">
    <subcellularLocation>
        <location evidence="9">Cell inner membrane</location>
        <topology evidence="9">Multi-pass membrane protein</topology>
    </subcellularLocation>
    <subcellularLocation>
        <location evidence="1">Cell membrane</location>
        <topology evidence="1">Multi-pass membrane protein</topology>
    </subcellularLocation>
</comment>
<evidence type="ECO:0000259" key="11">
    <source>
        <dbReference type="PROSITE" id="PS50928"/>
    </source>
</evidence>
<feature type="transmembrane region" description="Helical" evidence="9">
    <location>
        <begin position="284"/>
        <end position="306"/>
    </location>
</feature>
<evidence type="ECO:0000313" key="13">
    <source>
        <dbReference type="Proteomes" id="UP000704611"/>
    </source>
</evidence>
<evidence type="ECO:0000313" key="12">
    <source>
        <dbReference type="EMBL" id="MBV2130804.1"/>
    </source>
</evidence>
<dbReference type="Proteomes" id="UP000704611">
    <property type="component" value="Unassembled WGS sequence"/>
</dbReference>
<dbReference type="CDD" id="cd06261">
    <property type="entry name" value="TM_PBP2"/>
    <property type="match status" value="1"/>
</dbReference>
<gene>
    <name evidence="12" type="primary">pstA</name>
    <name evidence="12" type="ORF">KQY15_17035</name>
</gene>
<dbReference type="InterPro" id="IPR024573">
    <property type="entry name" value="DUF3333"/>
</dbReference>
<proteinExistence type="inferred from homology"/>
<organism evidence="12 13">
    <name type="scientific">Arsukibacterium indicum</name>
    <dbReference type="NCBI Taxonomy" id="2848612"/>
    <lineage>
        <taxon>Bacteria</taxon>
        <taxon>Pseudomonadati</taxon>
        <taxon>Pseudomonadota</taxon>
        <taxon>Gammaproteobacteria</taxon>
        <taxon>Chromatiales</taxon>
        <taxon>Chromatiaceae</taxon>
        <taxon>Arsukibacterium</taxon>
    </lineage>
</organism>
<keyword evidence="7 9" id="KW-1133">Transmembrane helix</keyword>
<feature type="transmembrane region" description="Helical" evidence="9">
    <location>
        <begin position="243"/>
        <end position="264"/>
    </location>
</feature>
<dbReference type="Pfam" id="PF00528">
    <property type="entry name" value="BPD_transp_1"/>
    <property type="match status" value="1"/>
</dbReference>
<dbReference type="NCBIfam" id="TIGR00974">
    <property type="entry name" value="3a0107s02c"/>
    <property type="match status" value="1"/>
</dbReference>
<reference evidence="12 13" key="1">
    <citation type="submission" date="2021-06" db="EMBL/GenBank/DDBJ databases">
        <title>Rheinheimera indica sp. nov., isolated from deep-sea sediment.</title>
        <authorList>
            <person name="Wang Z."/>
            <person name="Zhang X.-Y."/>
        </authorList>
    </citation>
    <scope>NUCLEOTIDE SEQUENCE [LARGE SCALE GENOMIC DNA]</scope>
    <source>
        <strain evidence="12 13">SM2107</strain>
    </source>
</reference>
<dbReference type="InterPro" id="IPR000515">
    <property type="entry name" value="MetI-like"/>
</dbReference>
<name>A0ABS6MQX8_9GAMM</name>
<evidence type="ECO:0000256" key="9">
    <source>
        <dbReference type="RuleBase" id="RU363043"/>
    </source>
</evidence>
<feature type="domain" description="ABC transmembrane type-1" evidence="11">
    <location>
        <begin position="239"/>
        <end position="447"/>
    </location>
</feature>
<feature type="transmembrane region" description="Helical" evidence="9">
    <location>
        <begin position="38"/>
        <end position="60"/>
    </location>
</feature>